<evidence type="ECO:0000313" key="1">
    <source>
        <dbReference type="EMBL" id="AZN43388.1"/>
    </source>
</evidence>
<dbReference type="AlphaFoldDB" id="A0A3Q8X9P6"/>
<accession>A0A3Q8X9P6</accession>
<dbReference type="KEGG" id="palb:EJC50_29615"/>
<sequence>MTIKDLNEAFLHHLHVEVWQDGELHDYGGAIERHTRDEVVINGMHYMKHAFEFRIKTKGS</sequence>
<reference evidence="2" key="1">
    <citation type="submission" date="2018-12" db="EMBL/GenBank/DDBJ databases">
        <title>Genome sequence of Peanibacillus sp.</title>
        <authorList>
            <person name="Subramani G."/>
            <person name="Srinivasan S."/>
            <person name="Kim M.K."/>
        </authorList>
    </citation>
    <scope>NUCLEOTIDE SEQUENCE [LARGE SCALE GENOMIC DNA]</scope>
    <source>
        <strain evidence="2">18JY67-1</strain>
    </source>
</reference>
<dbReference type="Proteomes" id="UP000272528">
    <property type="component" value="Chromosome"/>
</dbReference>
<evidence type="ECO:0000313" key="2">
    <source>
        <dbReference type="Proteomes" id="UP000272528"/>
    </source>
</evidence>
<dbReference type="EMBL" id="CP034437">
    <property type="protein sequence ID" value="AZN43388.1"/>
    <property type="molecule type" value="Genomic_DNA"/>
</dbReference>
<keyword evidence="2" id="KW-1185">Reference proteome</keyword>
<protein>
    <submittedName>
        <fullName evidence="1">Uncharacterized protein</fullName>
    </submittedName>
</protein>
<gene>
    <name evidence="1" type="ORF">EJC50_29615</name>
</gene>
<name>A0A3Q8X9P6_9BACL</name>
<organism evidence="1 2">
    <name type="scientific">Paenibacillus albus</name>
    <dbReference type="NCBI Taxonomy" id="2495582"/>
    <lineage>
        <taxon>Bacteria</taxon>
        <taxon>Bacillati</taxon>
        <taxon>Bacillota</taxon>
        <taxon>Bacilli</taxon>
        <taxon>Bacillales</taxon>
        <taxon>Paenibacillaceae</taxon>
        <taxon>Paenibacillus</taxon>
    </lineage>
</organism>
<proteinExistence type="predicted"/>
<dbReference type="OrthoDB" id="2626601at2"/>